<sequence>MLNIAVLGVGRIGRMHAENIAAHPRAGLAGVFDLHVPAAQEIAQKFGVPLFDSAEAIFASDAVDAVLIATSTATHADLIEQAVAAGKPVLCEKPIDLSLTRVNACAKAISGSKLPIMLGFVRRFDSGHRAVRQAIENGQIGDVHQVFITSRDPGMAPAAYIEVSGGIFRDMTIHDFDMARFILREEIEEVFATGSRLVDPTLMENCNDYDTVTVLLKTASGRQCIINNSRQAVYGYDQRVEAFGSGGMAISENRTLTKLSLYGADFTDRKPALMNFFIDRYAEAFAAEISAFVDAVEQGSQPEVSFEDGRQALILAEAAIRSLTEGRTIPTRDIG</sequence>
<name>A0A256GG99_9HYPH</name>
<comment type="caution">
    <text evidence="5">The sequence shown here is derived from an EMBL/GenBank/DDBJ whole genome shotgun (WGS) entry which is preliminary data.</text>
</comment>
<evidence type="ECO:0000259" key="3">
    <source>
        <dbReference type="Pfam" id="PF01408"/>
    </source>
</evidence>
<dbReference type="InterPro" id="IPR055170">
    <property type="entry name" value="GFO_IDH_MocA-like_dom"/>
</dbReference>
<accession>A0A256GG99</accession>
<evidence type="ECO:0000259" key="4">
    <source>
        <dbReference type="Pfam" id="PF22725"/>
    </source>
</evidence>
<reference evidence="5 6" key="1">
    <citation type="submission" date="2017-07" db="EMBL/GenBank/DDBJ databases">
        <title>Draft genome of Ochrobactrum lupini type strain LUP21.</title>
        <authorList>
            <person name="Krzyzanowska D.M."/>
            <person name="Jafra S."/>
        </authorList>
    </citation>
    <scope>NUCLEOTIDE SEQUENCE [LARGE SCALE GENOMIC DNA]</scope>
    <source>
        <strain evidence="5 6">LUP21</strain>
    </source>
</reference>
<dbReference type="AlphaFoldDB" id="A0A256GG99"/>
<dbReference type="SUPFAM" id="SSF55347">
    <property type="entry name" value="Glyceraldehyde-3-phosphate dehydrogenase-like, C-terminal domain"/>
    <property type="match status" value="1"/>
</dbReference>
<dbReference type="PANTHER" id="PTHR42840">
    <property type="entry name" value="NAD(P)-BINDING ROSSMANN-FOLD SUPERFAMILY PROTEIN-RELATED"/>
    <property type="match status" value="1"/>
</dbReference>
<keyword evidence="2 5" id="KW-0560">Oxidoreductase</keyword>
<dbReference type="Pfam" id="PF22725">
    <property type="entry name" value="GFO_IDH_MocA_C3"/>
    <property type="match status" value="1"/>
</dbReference>
<dbReference type="Gene3D" id="3.40.50.720">
    <property type="entry name" value="NAD(P)-binding Rossmann-like Domain"/>
    <property type="match status" value="1"/>
</dbReference>
<evidence type="ECO:0000256" key="2">
    <source>
        <dbReference type="ARBA" id="ARBA00023002"/>
    </source>
</evidence>
<dbReference type="GO" id="GO:0050112">
    <property type="term" value="F:inositol 2-dehydrogenase (NAD+) activity"/>
    <property type="evidence" value="ECO:0007669"/>
    <property type="project" value="UniProtKB-EC"/>
</dbReference>
<protein>
    <submittedName>
        <fullName evidence="5">Inositol 2-dehydrogenase</fullName>
        <ecNumber evidence="5">1.1.1.18</ecNumber>
    </submittedName>
</protein>
<dbReference type="InterPro" id="IPR036291">
    <property type="entry name" value="NAD(P)-bd_dom_sf"/>
</dbReference>
<feature type="domain" description="GFO/IDH/MocA-like oxidoreductase" evidence="4">
    <location>
        <begin position="128"/>
        <end position="249"/>
    </location>
</feature>
<gene>
    <name evidence="5" type="ORF">CES86_4004</name>
</gene>
<dbReference type="InterPro" id="IPR030827">
    <property type="entry name" value="Myo_inos_IolG"/>
</dbReference>
<dbReference type="RefSeq" id="WP_094515316.1">
    <property type="nucleotide sequence ID" value="NZ_JBHEEP010000020.1"/>
</dbReference>
<feature type="domain" description="Gfo/Idh/MocA-like oxidoreductase N-terminal" evidence="3">
    <location>
        <begin position="2"/>
        <end position="118"/>
    </location>
</feature>
<dbReference type="Pfam" id="PF01408">
    <property type="entry name" value="GFO_IDH_MocA"/>
    <property type="match status" value="1"/>
</dbReference>
<dbReference type="PANTHER" id="PTHR42840:SF3">
    <property type="entry name" value="BINDING ROSSMANN FOLD OXIDOREDUCTASE, PUTATIVE (AFU_ORTHOLOGUE AFUA_2G10240)-RELATED"/>
    <property type="match status" value="1"/>
</dbReference>
<dbReference type="EC" id="1.1.1.18" evidence="5"/>
<evidence type="ECO:0000313" key="5">
    <source>
        <dbReference type="EMBL" id="OYR25950.1"/>
    </source>
</evidence>
<evidence type="ECO:0000256" key="1">
    <source>
        <dbReference type="ARBA" id="ARBA00010928"/>
    </source>
</evidence>
<dbReference type="Gene3D" id="3.30.360.10">
    <property type="entry name" value="Dihydrodipicolinate Reductase, domain 2"/>
    <property type="match status" value="1"/>
</dbReference>
<dbReference type="GO" id="GO:0000166">
    <property type="term" value="F:nucleotide binding"/>
    <property type="evidence" value="ECO:0007669"/>
    <property type="project" value="InterPro"/>
</dbReference>
<evidence type="ECO:0000313" key="6">
    <source>
        <dbReference type="Proteomes" id="UP000216363"/>
    </source>
</evidence>
<organism evidence="5 6">
    <name type="scientific">Brucella lupini</name>
    <dbReference type="NCBI Taxonomy" id="255457"/>
    <lineage>
        <taxon>Bacteria</taxon>
        <taxon>Pseudomonadati</taxon>
        <taxon>Pseudomonadota</taxon>
        <taxon>Alphaproteobacteria</taxon>
        <taxon>Hyphomicrobiales</taxon>
        <taxon>Brucellaceae</taxon>
        <taxon>Brucella/Ochrobactrum group</taxon>
        <taxon>Brucella</taxon>
    </lineage>
</organism>
<comment type="similarity">
    <text evidence="1">Belongs to the Gfo/Idh/MocA family.</text>
</comment>
<dbReference type="EMBL" id="NNRN01000056">
    <property type="protein sequence ID" value="OYR25950.1"/>
    <property type="molecule type" value="Genomic_DNA"/>
</dbReference>
<dbReference type="NCBIfam" id="TIGR04380">
    <property type="entry name" value="myo_inos_iolG"/>
    <property type="match status" value="1"/>
</dbReference>
<dbReference type="SUPFAM" id="SSF51735">
    <property type="entry name" value="NAD(P)-binding Rossmann-fold domains"/>
    <property type="match status" value="1"/>
</dbReference>
<dbReference type="InterPro" id="IPR000683">
    <property type="entry name" value="Gfo/Idh/MocA-like_OxRdtase_N"/>
</dbReference>
<dbReference type="Proteomes" id="UP000216363">
    <property type="component" value="Unassembled WGS sequence"/>
</dbReference>
<proteinExistence type="inferred from homology"/>